<gene>
    <name evidence="13" type="ORF">ElyMa_005210100</name>
</gene>
<keyword evidence="6" id="KW-0915">Sodium</keyword>
<evidence type="ECO:0000256" key="5">
    <source>
        <dbReference type="ARBA" id="ARBA00022989"/>
    </source>
</evidence>
<evidence type="ECO:0000256" key="1">
    <source>
        <dbReference type="ARBA" id="ARBA00004141"/>
    </source>
</evidence>
<evidence type="ECO:0000256" key="7">
    <source>
        <dbReference type="ARBA" id="ARBA00023065"/>
    </source>
</evidence>
<dbReference type="PANTHER" id="PTHR11690:SF300">
    <property type="entry name" value="PICKPOCKET PROTEIN 19"/>
    <property type="match status" value="1"/>
</dbReference>
<name>A0AAV4JU70_9GAST</name>
<evidence type="ECO:0000256" key="11">
    <source>
        <dbReference type="RuleBase" id="RU000679"/>
    </source>
</evidence>
<dbReference type="PANTHER" id="PTHR11690">
    <property type="entry name" value="AMILORIDE-SENSITIVE SODIUM CHANNEL-RELATED"/>
    <property type="match status" value="1"/>
</dbReference>
<evidence type="ECO:0000256" key="8">
    <source>
        <dbReference type="ARBA" id="ARBA00023136"/>
    </source>
</evidence>
<keyword evidence="14" id="KW-1185">Reference proteome</keyword>
<sequence>MAAEGLSNVLTFKTEIETTDDIVLHCPIPNMMEARIYDEATKMGLLGCPIPCTINSYQPIISQAAFPAPDLLALDTMMTGNSSQMDSDLYLGLSLFFEDLIMREHVHHPVYNSLSMMGMIGGNMGLLLGASLLTLAELLEFVLFLIWRLMPRPKESTLVDGVKIGSS</sequence>
<dbReference type="InterPro" id="IPR001873">
    <property type="entry name" value="ENaC"/>
</dbReference>
<evidence type="ECO:0000256" key="4">
    <source>
        <dbReference type="ARBA" id="ARBA00022692"/>
    </source>
</evidence>
<dbReference type="GO" id="GO:0015280">
    <property type="term" value="F:ligand-gated sodium channel activity"/>
    <property type="evidence" value="ECO:0007669"/>
    <property type="project" value="TreeGrafter"/>
</dbReference>
<organism evidence="13 14">
    <name type="scientific">Elysia marginata</name>
    <dbReference type="NCBI Taxonomy" id="1093978"/>
    <lineage>
        <taxon>Eukaryota</taxon>
        <taxon>Metazoa</taxon>
        <taxon>Spiralia</taxon>
        <taxon>Lophotrochozoa</taxon>
        <taxon>Mollusca</taxon>
        <taxon>Gastropoda</taxon>
        <taxon>Heterobranchia</taxon>
        <taxon>Euthyneura</taxon>
        <taxon>Panpulmonata</taxon>
        <taxon>Sacoglossa</taxon>
        <taxon>Placobranchoidea</taxon>
        <taxon>Plakobranchidae</taxon>
        <taxon>Elysia</taxon>
    </lineage>
</organism>
<evidence type="ECO:0000256" key="2">
    <source>
        <dbReference type="ARBA" id="ARBA00022448"/>
    </source>
</evidence>
<dbReference type="Proteomes" id="UP000762676">
    <property type="component" value="Unassembled WGS sequence"/>
</dbReference>
<keyword evidence="2 11" id="KW-0813">Transport</keyword>
<keyword evidence="8 12" id="KW-0472">Membrane</keyword>
<evidence type="ECO:0000256" key="9">
    <source>
        <dbReference type="ARBA" id="ARBA00023201"/>
    </source>
</evidence>
<keyword evidence="3 11" id="KW-0894">Sodium channel</keyword>
<keyword evidence="9 11" id="KW-0739">Sodium transport</keyword>
<dbReference type="EMBL" id="BMAT01010409">
    <property type="protein sequence ID" value="GFS26324.1"/>
    <property type="molecule type" value="Genomic_DNA"/>
</dbReference>
<accession>A0AAV4JU70</accession>
<proteinExistence type="inferred from homology"/>
<evidence type="ECO:0000313" key="13">
    <source>
        <dbReference type="EMBL" id="GFS26324.1"/>
    </source>
</evidence>
<keyword evidence="10 11" id="KW-0407">Ion channel</keyword>
<dbReference type="AlphaFoldDB" id="A0AAV4JU70"/>
<protein>
    <submittedName>
        <fullName evidence="13">Acid-sensing ion channel 5-like</fullName>
    </submittedName>
</protein>
<dbReference type="GO" id="GO:0005886">
    <property type="term" value="C:plasma membrane"/>
    <property type="evidence" value="ECO:0007669"/>
    <property type="project" value="TreeGrafter"/>
</dbReference>
<evidence type="ECO:0000256" key="3">
    <source>
        <dbReference type="ARBA" id="ARBA00022461"/>
    </source>
</evidence>
<evidence type="ECO:0000313" key="14">
    <source>
        <dbReference type="Proteomes" id="UP000762676"/>
    </source>
</evidence>
<dbReference type="PRINTS" id="PR01078">
    <property type="entry name" value="AMINACHANNEL"/>
</dbReference>
<evidence type="ECO:0000256" key="6">
    <source>
        <dbReference type="ARBA" id="ARBA00023053"/>
    </source>
</evidence>
<dbReference type="Pfam" id="PF00858">
    <property type="entry name" value="ASC"/>
    <property type="match status" value="1"/>
</dbReference>
<evidence type="ECO:0000256" key="12">
    <source>
        <dbReference type="SAM" id="Phobius"/>
    </source>
</evidence>
<keyword evidence="4 11" id="KW-0812">Transmembrane</keyword>
<comment type="caution">
    <text evidence="13">The sequence shown here is derived from an EMBL/GenBank/DDBJ whole genome shotgun (WGS) entry which is preliminary data.</text>
</comment>
<reference evidence="13 14" key="1">
    <citation type="journal article" date="2021" name="Elife">
        <title>Chloroplast acquisition without the gene transfer in kleptoplastic sea slugs, Plakobranchus ocellatus.</title>
        <authorList>
            <person name="Maeda T."/>
            <person name="Takahashi S."/>
            <person name="Yoshida T."/>
            <person name="Shimamura S."/>
            <person name="Takaki Y."/>
            <person name="Nagai Y."/>
            <person name="Toyoda A."/>
            <person name="Suzuki Y."/>
            <person name="Arimoto A."/>
            <person name="Ishii H."/>
            <person name="Satoh N."/>
            <person name="Nishiyama T."/>
            <person name="Hasebe M."/>
            <person name="Maruyama T."/>
            <person name="Minagawa J."/>
            <person name="Obokata J."/>
            <person name="Shigenobu S."/>
        </authorList>
    </citation>
    <scope>NUCLEOTIDE SEQUENCE [LARGE SCALE GENOMIC DNA]</scope>
</reference>
<keyword evidence="7 11" id="KW-0406">Ion transport</keyword>
<evidence type="ECO:0000256" key="10">
    <source>
        <dbReference type="ARBA" id="ARBA00023303"/>
    </source>
</evidence>
<dbReference type="Gene3D" id="1.10.287.770">
    <property type="entry name" value="YojJ-like"/>
    <property type="match status" value="1"/>
</dbReference>
<feature type="transmembrane region" description="Helical" evidence="12">
    <location>
        <begin position="126"/>
        <end position="147"/>
    </location>
</feature>
<comment type="subcellular location">
    <subcellularLocation>
        <location evidence="1">Membrane</location>
        <topology evidence="1">Multi-pass membrane protein</topology>
    </subcellularLocation>
</comment>
<keyword evidence="5 12" id="KW-1133">Transmembrane helix</keyword>
<comment type="similarity">
    <text evidence="11">Belongs to the amiloride-sensitive sodium channel (TC 1.A.6) family.</text>
</comment>